<dbReference type="PROSITE" id="PS00211">
    <property type="entry name" value="ABC_TRANSPORTER_1"/>
    <property type="match status" value="1"/>
</dbReference>
<dbReference type="InterPro" id="IPR003593">
    <property type="entry name" value="AAA+_ATPase"/>
</dbReference>
<evidence type="ECO:0000256" key="1">
    <source>
        <dbReference type="ARBA" id="ARBA00005417"/>
    </source>
</evidence>
<comment type="similarity">
    <text evidence="1">Belongs to the ABC transporter superfamily.</text>
</comment>
<dbReference type="PANTHER" id="PTHR43776">
    <property type="entry name" value="TRANSPORT ATP-BINDING PROTEIN"/>
    <property type="match status" value="1"/>
</dbReference>
<protein>
    <submittedName>
        <fullName evidence="6">ABC transporter ATP-binding protein</fullName>
    </submittedName>
</protein>
<keyword evidence="3" id="KW-0547">Nucleotide-binding</keyword>
<dbReference type="GO" id="GO:0005524">
    <property type="term" value="F:ATP binding"/>
    <property type="evidence" value="ECO:0007669"/>
    <property type="project" value="UniProtKB-KW"/>
</dbReference>
<name>A0ABV9Q1Y2_9BACL</name>
<dbReference type="CDD" id="cd03257">
    <property type="entry name" value="ABC_NikE_OppD_transporters"/>
    <property type="match status" value="1"/>
</dbReference>
<dbReference type="EMBL" id="JBHSHC010000088">
    <property type="protein sequence ID" value="MFC4767773.1"/>
    <property type="molecule type" value="Genomic_DNA"/>
</dbReference>
<sequence>MTENILEVRNLKKYFTLGRGATLKAVDNVSFSIKRGETFGLVGESGCGKSTTGRTIIRLYDATEGEVLFNGKNVHQLKGKESKDFHRKMQMVFQDPYASLNPRMTVGDIIAEGIDIHGLATGKERMERVHDLLRTVGLNAEHASRFPHEFSGGQRQRIGIARALAIEPEFIIADEPISALDVSIQAQVVNLFEKLQKERGLTYLFIAHDLAMVKHISDRIGVMYLGALVETAGSKELYRKPLHPYTDALLSAIPIPDPDLSQARERIILQGDVPSPINPPSGCRFRTRCPKAMPECAEIMPELVEVEPNHFVACHLYK</sequence>
<dbReference type="Pfam" id="PF08352">
    <property type="entry name" value="oligo_HPY"/>
    <property type="match status" value="1"/>
</dbReference>
<evidence type="ECO:0000256" key="3">
    <source>
        <dbReference type="ARBA" id="ARBA00022741"/>
    </source>
</evidence>
<dbReference type="NCBIfam" id="TIGR01727">
    <property type="entry name" value="oligo_HPY"/>
    <property type="match status" value="1"/>
</dbReference>
<dbReference type="Proteomes" id="UP001596002">
    <property type="component" value="Unassembled WGS sequence"/>
</dbReference>
<dbReference type="Pfam" id="PF00005">
    <property type="entry name" value="ABC_tran"/>
    <property type="match status" value="1"/>
</dbReference>
<evidence type="ECO:0000259" key="5">
    <source>
        <dbReference type="PROSITE" id="PS50893"/>
    </source>
</evidence>
<evidence type="ECO:0000313" key="6">
    <source>
        <dbReference type="EMBL" id="MFC4767773.1"/>
    </source>
</evidence>
<reference evidence="7" key="1">
    <citation type="journal article" date="2019" name="Int. J. Syst. Evol. Microbiol.">
        <title>The Global Catalogue of Microorganisms (GCM) 10K type strain sequencing project: providing services to taxonomists for standard genome sequencing and annotation.</title>
        <authorList>
            <consortium name="The Broad Institute Genomics Platform"/>
            <consortium name="The Broad Institute Genome Sequencing Center for Infectious Disease"/>
            <person name="Wu L."/>
            <person name="Ma J."/>
        </authorList>
    </citation>
    <scope>NUCLEOTIDE SEQUENCE [LARGE SCALE GENOMIC DNA]</scope>
    <source>
        <strain evidence="7">WYCCWR 12678</strain>
    </source>
</reference>
<dbReference type="InterPro" id="IPR017871">
    <property type="entry name" value="ABC_transporter-like_CS"/>
</dbReference>
<comment type="caution">
    <text evidence="6">The sequence shown here is derived from an EMBL/GenBank/DDBJ whole genome shotgun (WGS) entry which is preliminary data.</text>
</comment>
<evidence type="ECO:0000313" key="7">
    <source>
        <dbReference type="Proteomes" id="UP001596002"/>
    </source>
</evidence>
<evidence type="ECO:0000256" key="4">
    <source>
        <dbReference type="ARBA" id="ARBA00022840"/>
    </source>
</evidence>
<keyword evidence="4 6" id="KW-0067">ATP-binding</keyword>
<dbReference type="PANTHER" id="PTHR43776:SF7">
    <property type="entry name" value="D,D-DIPEPTIDE TRANSPORT ATP-BINDING PROTEIN DDPF-RELATED"/>
    <property type="match status" value="1"/>
</dbReference>
<dbReference type="PROSITE" id="PS50893">
    <property type="entry name" value="ABC_TRANSPORTER_2"/>
    <property type="match status" value="1"/>
</dbReference>
<dbReference type="SMART" id="SM00382">
    <property type="entry name" value="AAA"/>
    <property type="match status" value="1"/>
</dbReference>
<accession>A0ABV9Q1Y2</accession>
<dbReference type="SUPFAM" id="SSF52540">
    <property type="entry name" value="P-loop containing nucleoside triphosphate hydrolases"/>
    <property type="match status" value="1"/>
</dbReference>
<dbReference type="InterPro" id="IPR003439">
    <property type="entry name" value="ABC_transporter-like_ATP-bd"/>
</dbReference>
<gene>
    <name evidence="6" type="ORF">ACFO8Q_10425</name>
</gene>
<dbReference type="InterPro" id="IPR013563">
    <property type="entry name" value="Oligopep_ABC_C"/>
</dbReference>
<keyword evidence="7" id="KW-1185">Reference proteome</keyword>
<dbReference type="InterPro" id="IPR050319">
    <property type="entry name" value="ABC_transp_ATP-bind"/>
</dbReference>
<feature type="domain" description="ABC transporter" evidence="5">
    <location>
        <begin position="6"/>
        <end position="250"/>
    </location>
</feature>
<organism evidence="6 7">
    <name type="scientific">Effusibacillus consociatus</name>
    <dbReference type="NCBI Taxonomy" id="1117041"/>
    <lineage>
        <taxon>Bacteria</taxon>
        <taxon>Bacillati</taxon>
        <taxon>Bacillota</taxon>
        <taxon>Bacilli</taxon>
        <taxon>Bacillales</taxon>
        <taxon>Alicyclobacillaceae</taxon>
        <taxon>Effusibacillus</taxon>
    </lineage>
</organism>
<dbReference type="Gene3D" id="3.40.50.300">
    <property type="entry name" value="P-loop containing nucleotide triphosphate hydrolases"/>
    <property type="match status" value="1"/>
</dbReference>
<dbReference type="InterPro" id="IPR027417">
    <property type="entry name" value="P-loop_NTPase"/>
</dbReference>
<evidence type="ECO:0000256" key="2">
    <source>
        <dbReference type="ARBA" id="ARBA00022448"/>
    </source>
</evidence>
<keyword evidence="2" id="KW-0813">Transport</keyword>
<proteinExistence type="inferred from homology"/>
<dbReference type="RefSeq" id="WP_380025697.1">
    <property type="nucleotide sequence ID" value="NZ_JBHSHC010000088.1"/>
</dbReference>